<evidence type="ECO:0000256" key="4">
    <source>
        <dbReference type="ARBA" id="ARBA00022825"/>
    </source>
</evidence>
<keyword evidence="8" id="KW-1185">Reference proteome</keyword>
<dbReference type="InterPro" id="IPR050131">
    <property type="entry name" value="Peptidase_S8_subtilisin-like"/>
</dbReference>
<evidence type="ECO:0000256" key="2">
    <source>
        <dbReference type="ARBA" id="ARBA00022670"/>
    </source>
</evidence>
<sequence>MNKVQKLLMIVGVTYVLGAQLGHAQVLPQVQRLPQTVPPLIEPLERVDELAQRQIRSTVFTPEIADLSSLEQVTEHLTEVLPTTLEIVNQQGTSLVREVTVENGWRALEREWLVVIDADDIEQLEQLPLTLIARQTLSNLALTVVRFSVSEALDSRAALQQMLPADMHQTLARQHIFFAQQGSAEQSSVQPALTSSEVCDSHLKIGVIDTRIDHAQGYFRHAKLQQKSFLDPQLQQPLAHGTAVAGLWVAQGEGLQPLVPNAEIYAAEVFYQQNELSQGAPVSALVEALDWLVSQGTPVINMSIAGPDNAILKIALQRVHEQGTYVVAAAGNAGPAAPALYPAGYEEVIAVTAVDAERVIYRWANRGAHIDYAALGVNVATVRAGGGVSAESGTSIAAPVVTALLSCELQRAPAEGAVSVASYLAPYLEDLGEPGPDKTFGHGLLRPTRND</sequence>
<dbReference type="InterPro" id="IPR000209">
    <property type="entry name" value="Peptidase_S8/S53_dom"/>
</dbReference>
<dbReference type="Gene3D" id="3.40.50.200">
    <property type="entry name" value="Peptidase S8/S53 domain"/>
    <property type="match status" value="1"/>
</dbReference>
<dbReference type="PROSITE" id="PS51892">
    <property type="entry name" value="SUBTILASE"/>
    <property type="match status" value="1"/>
</dbReference>
<evidence type="ECO:0000313" key="8">
    <source>
        <dbReference type="Proteomes" id="UP000481517"/>
    </source>
</evidence>
<dbReference type="Pfam" id="PF00082">
    <property type="entry name" value="Peptidase_S8"/>
    <property type="match status" value="1"/>
</dbReference>
<feature type="active site" description="Charge relay system" evidence="5">
    <location>
        <position position="395"/>
    </location>
</feature>
<dbReference type="GO" id="GO:0006508">
    <property type="term" value="P:proteolysis"/>
    <property type="evidence" value="ECO:0007669"/>
    <property type="project" value="UniProtKB-KW"/>
</dbReference>
<dbReference type="Proteomes" id="UP000481517">
    <property type="component" value="Unassembled WGS sequence"/>
</dbReference>
<dbReference type="PROSITE" id="PS00138">
    <property type="entry name" value="SUBTILASE_SER"/>
    <property type="match status" value="1"/>
</dbReference>
<protein>
    <submittedName>
        <fullName evidence="7">Minor extracellular protease Epr</fullName>
        <ecNumber evidence="7">3.4.21.-</ecNumber>
    </submittedName>
</protein>
<evidence type="ECO:0000256" key="5">
    <source>
        <dbReference type="PROSITE-ProRule" id="PRU01240"/>
    </source>
</evidence>
<feature type="active site" description="Charge relay system" evidence="5">
    <location>
        <position position="209"/>
    </location>
</feature>
<keyword evidence="3 5" id="KW-0378">Hydrolase</keyword>
<feature type="domain" description="Peptidase S8/S53" evidence="6">
    <location>
        <begin position="202"/>
        <end position="443"/>
    </location>
</feature>
<evidence type="ECO:0000256" key="3">
    <source>
        <dbReference type="ARBA" id="ARBA00022801"/>
    </source>
</evidence>
<dbReference type="CDD" id="cd05561">
    <property type="entry name" value="Peptidases_S8_4"/>
    <property type="match status" value="1"/>
</dbReference>
<dbReference type="PANTHER" id="PTHR43806:SF11">
    <property type="entry name" value="CEREVISIN-RELATED"/>
    <property type="match status" value="1"/>
</dbReference>
<dbReference type="AlphaFoldDB" id="A0A6Z0BX19"/>
<dbReference type="InterPro" id="IPR036852">
    <property type="entry name" value="Peptidase_S8/S53_dom_sf"/>
</dbReference>
<keyword evidence="2 5" id="KW-0645">Protease</keyword>
<accession>A0A6Z0BX19</accession>
<dbReference type="EC" id="3.4.21.-" evidence="7"/>
<comment type="similarity">
    <text evidence="1 5">Belongs to the peptidase S8 family.</text>
</comment>
<dbReference type="GO" id="GO:0004252">
    <property type="term" value="F:serine-type endopeptidase activity"/>
    <property type="evidence" value="ECO:0007669"/>
    <property type="project" value="UniProtKB-UniRule"/>
</dbReference>
<dbReference type="RefSeq" id="WP_173920838.1">
    <property type="nucleotide sequence ID" value="NZ_CADCXY010000004.1"/>
</dbReference>
<dbReference type="InterPro" id="IPR023828">
    <property type="entry name" value="Peptidase_S8_Ser-AS"/>
</dbReference>
<name>A0A6Z0BX19_9GAMM</name>
<evidence type="ECO:0000259" key="6">
    <source>
        <dbReference type="Pfam" id="PF00082"/>
    </source>
</evidence>
<dbReference type="EMBL" id="CADCXY010000004">
    <property type="protein sequence ID" value="CAB0151463.1"/>
    <property type="molecule type" value="Genomic_DNA"/>
</dbReference>
<proteinExistence type="inferred from homology"/>
<feature type="active site" description="Charge relay system" evidence="5">
    <location>
        <position position="240"/>
    </location>
</feature>
<gene>
    <name evidence="7" type="primary">epr</name>
    <name evidence="7" type="ORF">PSI9734_01850</name>
</gene>
<organism evidence="7 8">
    <name type="scientific">Pseudidiomarina piscicola</name>
    <dbReference type="NCBI Taxonomy" id="2614830"/>
    <lineage>
        <taxon>Bacteria</taxon>
        <taxon>Pseudomonadati</taxon>
        <taxon>Pseudomonadota</taxon>
        <taxon>Gammaproteobacteria</taxon>
        <taxon>Alteromonadales</taxon>
        <taxon>Idiomarinaceae</taxon>
        <taxon>Pseudidiomarina</taxon>
    </lineage>
</organism>
<reference evidence="7 8" key="1">
    <citation type="submission" date="2020-02" db="EMBL/GenBank/DDBJ databases">
        <authorList>
            <person name="Rodrigo-Torres L."/>
            <person name="Arahal R. D."/>
            <person name="Lucena T."/>
        </authorList>
    </citation>
    <scope>NUCLEOTIDE SEQUENCE [LARGE SCALE GENOMIC DNA]</scope>
    <source>
        <strain evidence="7 8">CECT 9734</strain>
    </source>
</reference>
<evidence type="ECO:0000256" key="1">
    <source>
        <dbReference type="ARBA" id="ARBA00011073"/>
    </source>
</evidence>
<keyword evidence="4 5" id="KW-0720">Serine protease</keyword>
<dbReference type="SUPFAM" id="SSF52743">
    <property type="entry name" value="Subtilisin-like"/>
    <property type="match status" value="1"/>
</dbReference>
<dbReference type="PANTHER" id="PTHR43806">
    <property type="entry name" value="PEPTIDASE S8"/>
    <property type="match status" value="1"/>
</dbReference>
<evidence type="ECO:0000313" key="7">
    <source>
        <dbReference type="EMBL" id="CAB0151463.1"/>
    </source>
</evidence>